<dbReference type="PANTHER" id="PTHR43390:SF1">
    <property type="entry name" value="CHLOROPLAST PROCESSING PEPTIDASE"/>
    <property type="match status" value="1"/>
</dbReference>
<dbReference type="PRINTS" id="PR00727">
    <property type="entry name" value="LEADERPTASE"/>
</dbReference>
<feature type="active site" evidence="6">
    <location>
        <position position="235"/>
    </location>
</feature>
<feature type="transmembrane region" description="Helical" evidence="7">
    <location>
        <begin position="52"/>
        <end position="72"/>
    </location>
</feature>
<dbReference type="Proteomes" id="UP000594042">
    <property type="component" value="Chromosome"/>
</dbReference>
<proteinExistence type="inferred from homology"/>
<dbReference type="GO" id="GO:0009003">
    <property type="term" value="F:signal peptidase activity"/>
    <property type="evidence" value="ECO:0007669"/>
    <property type="project" value="UniProtKB-EC"/>
</dbReference>
<dbReference type="AlphaFoldDB" id="A0A7G1HWE3"/>
<comment type="catalytic activity">
    <reaction evidence="1 7">
        <text>Cleavage of hydrophobic, N-terminal signal or leader sequences from secreted and periplasmic proteins.</text>
        <dbReference type="EC" id="3.4.21.89"/>
    </reaction>
</comment>
<dbReference type="PROSITE" id="PS00761">
    <property type="entry name" value="SPASE_I_3"/>
    <property type="match status" value="1"/>
</dbReference>
<gene>
    <name evidence="9" type="ORF">Cop2CBH44_22530</name>
</gene>
<dbReference type="GO" id="GO:0004252">
    <property type="term" value="F:serine-type endopeptidase activity"/>
    <property type="evidence" value="ECO:0007669"/>
    <property type="project" value="InterPro"/>
</dbReference>
<dbReference type="EC" id="3.4.21.89" evidence="3 7"/>
<comment type="similarity">
    <text evidence="2 7">Belongs to the peptidase S26 family.</text>
</comment>
<dbReference type="KEGG" id="copr:Cop2CBH44_22530"/>
<feature type="domain" description="Peptidase S26" evidence="8">
    <location>
        <begin position="84"/>
        <end position="270"/>
    </location>
</feature>
<dbReference type="InterPro" id="IPR019758">
    <property type="entry name" value="Pept_S26A_signal_pept_1_CS"/>
</dbReference>
<evidence type="ECO:0000256" key="2">
    <source>
        <dbReference type="ARBA" id="ARBA00009370"/>
    </source>
</evidence>
<dbReference type="PANTHER" id="PTHR43390">
    <property type="entry name" value="SIGNAL PEPTIDASE I"/>
    <property type="match status" value="1"/>
</dbReference>
<evidence type="ECO:0000259" key="8">
    <source>
        <dbReference type="Pfam" id="PF10502"/>
    </source>
</evidence>
<feature type="active site" evidence="6">
    <location>
        <position position="114"/>
    </location>
</feature>
<dbReference type="InterPro" id="IPR000223">
    <property type="entry name" value="Pept_S26A_signal_pept_1"/>
</dbReference>
<reference evidence="10" key="1">
    <citation type="submission" date="2020-07" db="EMBL/GenBank/DDBJ databases">
        <title>Complete genome sequencing of Coprobacter sp. strain 2CBH44.</title>
        <authorList>
            <person name="Sakamoto M."/>
            <person name="Murakami T."/>
            <person name="Mori H."/>
        </authorList>
    </citation>
    <scope>NUCLEOTIDE SEQUENCE [LARGE SCALE GENOMIC DNA]</scope>
    <source>
        <strain evidence="10">2CBH44</strain>
    </source>
</reference>
<feature type="domain" description="Peptidase S26" evidence="8">
    <location>
        <begin position="423"/>
        <end position="459"/>
    </location>
</feature>
<dbReference type="RefSeq" id="WP_021931719.1">
    <property type="nucleotide sequence ID" value="NZ_AP023322.1"/>
</dbReference>
<dbReference type="GO" id="GO:0006465">
    <property type="term" value="P:signal peptide processing"/>
    <property type="evidence" value="ECO:0007669"/>
    <property type="project" value="InterPro"/>
</dbReference>
<dbReference type="InterPro" id="IPR036286">
    <property type="entry name" value="LexA/Signal_pep-like_sf"/>
</dbReference>
<evidence type="ECO:0000256" key="1">
    <source>
        <dbReference type="ARBA" id="ARBA00000677"/>
    </source>
</evidence>
<dbReference type="NCBIfam" id="TIGR02227">
    <property type="entry name" value="sigpep_I_bact"/>
    <property type="match status" value="1"/>
</dbReference>
<protein>
    <recommendedName>
        <fullName evidence="4 7">Signal peptidase I</fullName>
        <ecNumber evidence="3 7">3.4.21.89</ecNumber>
    </recommendedName>
</protein>
<dbReference type="GO" id="GO:0016020">
    <property type="term" value="C:membrane"/>
    <property type="evidence" value="ECO:0007669"/>
    <property type="project" value="UniProtKB-SubCell"/>
</dbReference>
<dbReference type="SUPFAM" id="SSF51306">
    <property type="entry name" value="LexA/Signal peptidase"/>
    <property type="match status" value="1"/>
</dbReference>
<evidence type="ECO:0000256" key="6">
    <source>
        <dbReference type="PIRSR" id="PIRSR600223-1"/>
    </source>
</evidence>
<evidence type="ECO:0000256" key="5">
    <source>
        <dbReference type="ARBA" id="ARBA00022801"/>
    </source>
</evidence>
<dbReference type="InterPro" id="IPR019533">
    <property type="entry name" value="Peptidase_S26"/>
</dbReference>
<keyword evidence="5 7" id="KW-0378">Hydrolase</keyword>
<keyword evidence="7" id="KW-1133">Transmembrane helix</keyword>
<keyword evidence="7" id="KW-0812">Transmembrane</keyword>
<dbReference type="Pfam" id="PF10502">
    <property type="entry name" value="Peptidase_S26"/>
    <property type="match status" value="2"/>
</dbReference>
<keyword evidence="7" id="KW-0472">Membrane</keyword>
<dbReference type="EMBL" id="AP023322">
    <property type="protein sequence ID" value="BCI63900.1"/>
    <property type="molecule type" value="Genomic_DNA"/>
</dbReference>
<comment type="subcellular location">
    <subcellularLocation>
        <location evidence="7">Membrane</location>
        <topology evidence="7">Single-pass type II membrane protein</topology>
    </subcellularLocation>
</comment>
<evidence type="ECO:0000313" key="10">
    <source>
        <dbReference type="Proteomes" id="UP000594042"/>
    </source>
</evidence>
<name>A0A7G1HWE3_9BACT</name>
<feature type="transmembrane region" description="Helical" evidence="7">
    <location>
        <begin position="84"/>
        <end position="105"/>
    </location>
</feature>
<keyword evidence="10" id="KW-1185">Reference proteome</keyword>
<dbReference type="CDD" id="cd06530">
    <property type="entry name" value="S26_SPase_I"/>
    <property type="match status" value="1"/>
</dbReference>
<comment type="caution">
    <text evidence="7">Lacks conserved residue(s) required for the propagation of feature annotation.</text>
</comment>
<feature type="transmembrane region" description="Helical" evidence="7">
    <location>
        <begin position="29"/>
        <end position="46"/>
    </location>
</feature>
<evidence type="ECO:0000313" key="9">
    <source>
        <dbReference type="EMBL" id="BCI63900.1"/>
    </source>
</evidence>
<accession>A0A7G1HWE3</accession>
<evidence type="ECO:0000256" key="4">
    <source>
        <dbReference type="ARBA" id="ARBA00019232"/>
    </source>
</evidence>
<organism evidence="9 10">
    <name type="scientific">Coprobacter secundus subsp. similis</name>
    <dbReference type="NCBI Taxonomy" id="2751153"/>
    <lineage>
        <taxon>Bacteria</taxon>
        <taxon>Pseudomonadati</taxon>
        <taxon>Bacteroidota</taxon>
        <taxon>Bacteroidia</taxon>
        <taxon>Bacteroidales</taxon>
        <taxon>Barnesiellaceae</taxon>
        <taxon>Coprobacter</taxon>
    </lineage>
</organism>
<evidence type="ECO:0000256" key="7">
    <source>
        <dbReference type="RuleBase" id="RU362042"/>
    </source>
</evidence>
<keyword evidence="7" id="KW-0645">Protease</keyword>
<evidence type="ECO:0000256" key="3">
    <source>
        <dbReference type="ARBA" id="ARBA00013208"/>
    </source>
</evidence>
<sequence length="485" mass="56758">MENQPNNNIKSKQELPKKCPFHGIPISRWIRFGLASLILVGFAIWLNNYTVLLLLILFVDIYLTRYIPWGFWRKSKNKTFRKTMEWVDAILYALVAVYLINTFFFQNYKIPSSSLEKSLLVGDYLFVSKLSFGPRVPNTPLSFPLAQHTLPIINTKSYIEKPQWPYHRLKGTGTVQRNDIVVFNFPAGDTVALKIQNPDYYTLCYREGREVVNRNKDIFGEIVFRPVDRRENYVKRCIGMPGDTFQVINNQVYIDGKKLKNPENMQLNYYVMTNGVRLGEQNFRDLDVSVDDRYLINDDANYNQILSYLGFTPNADGSFNPVYRLPLTQKALNKVKGYNFITQIKGEPGEFGGETYPLGYNENWTRSDYGPIWIPKRDATLNLTLENLPIYERVIRNYEGNSLAIKNDKIYINDKETNQYTFKMDYYIMLGDNRDNSADSRSWGFVPEDHIVGKPLFVWLSLDKDRKWFDGWIRFNRLFKSVGRE</sequence>
<dbReference type="Gene3D" id="2.10.109.10">
    <property type="entry name" value="Umud Fragment, subunit A"/>
    <property type="match status" value="1"/>
</dbReference>